<dbReference type="NCBIfam" id="TIGR03888">
    <property type="entry name" value="nitrile_beta"/>
    <property type="match status" value="1"/>
</dbReference>
<dbReference type="InterPro" id="IPR003168">
    <property type="entry name" value="Nitrile_hydratase_bsu"/>
</dbReference>
<evidence type="ECO:0000313" key="9">
    <source>
        <dbReference type="Proteomes" id="UP001055337"/>
    </source>
</evidence>
<dbReference type="Gene3D" id="2.30.30.50">
    <property type="match status" value="1"/>
</dbReference>
<comment type="catalytic activity">
    <reaction evidence="5">
        <text>an aliphatic primary amide = an aliphatic nitrile + H2O</text>
        <dbReference type="Rhea" id="RHEA:12673"/>
        <dbReference type="ChEBI" id="CHEBI:15377"/>
        <dbReference type="ChEBI" id="CHEBI:65285"/>
        <dbReference type="ChEBI" id="CHEBI:80291"/>
        <dbReference type="EC" id="4.2.1.84"/>
    </reaction>
</comment>
<dbReference type="RefSeq" id="WP_240179063.1">
    <property type="nucleotide sequence ID" value="NZ_CP092362.2"/>
</dbReference>
<dbReference type="Gene3D" id="1.10.472.20">
    <property type="entry name" value="Nitrile hydratase, beta subunit"/>
    <property type="match status" value="1"/>
</dbReference>
<dbReference type="Pfam" id="PF02211">
    <property type="entry name" value="NHase_beta_C"/>
    <property type="match status" value="1"/>
</dbReference>
<evidence type="ECO:0000256" key="4">
    <source>
        <dbReference type="ARBA" id="ARBA00023239"/>
    </source>
</evidence>
<comment type="function">
    <text evidence="1">NHase catalyzes the hydration of various nitrile compounds to the corresponding amides.</text>
</comment>
<organism evidence="8 9">
    <name type="scientific">Mycolicibacterium crocinum</name>
    <dbReference type="NCBI Taxonomy" id="388459"/>
    <lineage>
        <taxon>Bacteria</taxon>
        <taxon>Bacillati</taxon>
        <taxon>Actinomycetota</taxon>
        <taxon>Actinomycetes</taxon>
        <taxon>Mycobacteriales</taxon>
        <taxon>Mycobacteriaceae</taxon>
        <taxon>Mycolicibacterium</taxon>
    </lineage>
</organism>
<protein>
    <recommendedName>
        <fullName evidence="3">nitrile hydratase</fullName>
        <ecNumber evidence="3">4.2.1.84</ecNumber>
    </recommendedName>
</protein>
<dbReference type="EC" id="4.2.1.84" evidence="3"/>
<dbReference type="InterPro" id="IPR024690">
    <property type="entry name" value="CN_hydtase_beta_dom_C"/>
</dbReference>
<sequence>MKLQHYLGGLEGLPEPLTLEKRVFVEEWEKRIFGIHVAMMGLSNHLGAALPAYPIDEVPTAFKDEWTWADLRTGAEAMNPFDYFKFRYYEKWLGGITQFFIDKGYVTEEELAQRMTELAPDAEADVVPAIDDQVIAYLRLGDSPRRDVAHPKFAVGAEVRITNVPADAHSRLPGYLRGRVGTVERVFEGDYGYFTHTGDGIGDPMPIYIVEFDPAEIWGPRAEGGPLKLYAELFEAYLAPIEEES</sequence>
<dbReference type="InterPro" id="IPR049054">
    <property type="entry name" value="CN_hydtase_beta-like_N"/>
</dbReference>
<reference evidence="8" key="1">
    <citation type="submission" date="2022-08" db="EMBL/GenBank/DDBJ databases">
        <title>Whole genome sequencing of non-tuberculosis mycobacteria type-strains.</title>
        <authorList>
            <person name="Igarashi Y."/>
            <person name="Osugi A."/>
            <person name="Mitarai S."/>
        </authorList>
    </citation>
    <scope>NUCLEOTIDE SEQUENCE</scope>
    <source>
        <strain evidence="8">JCM 16369</strain>
    </source>
</reference>
<feature type="domain" description="Nitrile hydratase beta subunit-like N-terminal" evidence="7">
    <location>
        <begin position="1"/>
        <end position="126"/>
    </location>
</feature>
<dbReference type="InterPro" id="IPR008990">
    <property type="entry name" value="Elect_transpt_acc-like_dom_sf"/>
</dbReference>
<comment type="similarity">
    <text evidence="2">Belongs to the nitrile hydratase subunit beta family.</text>
</comment>
<proteinExistence type="inferred from homology"/>
<evidence type="ECO:0000256" key="1">
    <source>
        <dbReference type="ARBA" id="ARBA00004042"/>
    </source>
</evidence>
<dbReference type="Pfam" id="PF21006">
    <property type="entry name" value="NHase_beta_N"/>
    <property type="match status" value="1"/>
</dbReference>
<evidence type="ECO:0000259" key="7">
    <source>
        <dbReference type="Pfam" id="PF21006"/>
    </source>
</evidence>
<gene>
    <name evidence="8" type="primary">nthB</name>
    <name evidence="8" type="ORF">MI149_06225</name>
</gene>
<evidence type="ECO:0000313" key="8">
    <source>
        <dbReference type="EMBL" id="ULN42697.1"/>
    </source>
</evidence>
<accession>A0ABY3TMK9</accession>
<evidence type="ECO:0000256" key="3">
    <source>
        <dbReference type="ARBA" id="ARBA00013079"/>
    </source>
</evidence>
<dbReference type="InterPro" id="IPR042262">
    <property type="entry name" value="CN_hydtase_beta_C"/>
</dbReference>
<evidence type="ECO:0000256" key="2">
    <source>
        <dbReference type="ARBA" id="ARBA00009098"/>
    </source>
</evidence>
<dbReference type="SUPFAM" id="SSF50090">
    <property type="entry name" value="Electron transport accessory proteins"/>
    <property type="match status" value="1"/>
</dbReference>
<dbReference type="Proteomes" id="UP001055337">
    <property type="component" value="Chromosome"/>
</dbReference>
<name>A0ABY3TMK9_9MYCO</name>
<dbReference type="GO" id="GO:0018822">
    <property type="term" value="F:nitrile hydratase activity"/>
    <property type="evidence" value="ECO:0007669"/>
    <property type="project" value="UniProtKB-EC"/>
</dbReference>
<dbReference type="EMBL" id="CP092362">
    <property type="protein sequence ID" value="ULN42697.1"/>
    <property type="molecule type" value="Genomic_DNA"/>
</dbReference>
<keyword evidence="4 8" id="KW-0456">Lyase</keyword>
<feature type="domain" description="Nitrile hydratase beta subunit" evidence="6">
    <location>
        <begin position="147"/>
        <end position="239"/>
    </location>
</feature>
<keyword evidence="9" id="KW-1185">Reference proteome</keyword>
<evidence type="ECO:0000259" key="6">
    <source>
        <dbReference type="Pfam" id="PF02211"/>
    </source>
</evidence>
<evidence type="ECO:0000256" key="5">
    <source>
        <dbReference type="ARBA" id="ARBA00044877"/>
    </source>
</evidence>